<dbReference type="InterPro" id="IPR000884">
    <property type="entry name" value="TSP1_rpt"/>
</dbReference>
<protein>
    <submittedName>
        <fullName evidence="3">Secreted protein</fullName>
    </submittedName>
</protein>
<evidence type="ECO:0000313" key="2">
    <source>
        <dbReference type="Proteomes" id="UP000887565"/>
    </source>
</evidence>
<dbReference type="Proteomes" id="UP000887565">
    <property type="component" value="Unplaced"/>
</dbReference>
<reference evidence="3" key="1">
    <citation type="submission" date="2022-11" db="UniProtKB">
        <authorList>
            <consortium name="WormBaseParasite"/>
        </authorList>
    </citation>
    <scope>IDENTIFICATION</scope>
</reference>
<feature type="signal peptide" evidence="1">
    <location>
        <begin position="1"/>
        <end position="22"/>
    </location>
</feature>
<accession>A0A915KBS2</accession>
<keyword evidence="2" id="KW-1185">Reference proteome</keyword>
<dbReference type="InterPro" id="IPR036383">
    <property type="entry name" value="TSP1_rpt_sf"/>
</dbReference>
<sequence length="93" mass="10746">MKFVNGLTSLAFLRCPIANCTCSVTQWSDWSSCKELMCTNKPGNRTRSRKVIEFCRRNYLHERLSESESCALPRGCDQLRKIHETNDTLVMND</sequence>
<proteinExistence type="predicted"/>
<evidence type="ECO:0000313" key="3">
    <source>
        <dbReference type="WBParaSite" id="nRc.2.0.1.t35364-RA"/>
    </source>
</evidence>
<feature type="chain" id="PRO_5038100397" evidence="1">
    <location>
        <begin position="23"/>
        <end position="93"/>
    </location>
</feature>
<dbReference type="WBParaSite" id="nRc.2.0.1.t35364-RA">
    <property type="protein sequence ID" value="nRc.2.0.1.t35364-RA"/>
    <property type="gene ID" value="nRc.2.0.1.g35364"/>
</dbReference>
<name>A0A915KBS2_ROMCU</name>
<dbReference type="PROSITE" id="PS50092">
    <property type="entry name" value="TSP1"/>
    <property type="match status" value="1"/>
</dbReference>
<organism evidence="2 3">
    <name type="scientific">Romanomermis culicivorax</name>
    <name type="common">Nematode worm</name>
    <dbReference type="NCBI Taxonomy" id="13658"/>
    <lineage>
        <taxon>Eukaryota</taxon>
        <taxon>Metazoa</taxon>
        <taxon>Ecdysozoa</taxon>
        <taxon>Nematoda</taxon>
        <taxon>Enoplea</taxon>
        <taxon>Dorylaimia</taxon>
        <taxon>Mermithida</taxon>
        <taxon>Mermithoidea</taxon>
        <taxon>Mermithidae</taxon>
        <taxon>Romanomermis</taxon>
    </lineage>
</organism>
<dbReference type="Gene3D" id="2.20.100.10">
    <property type="entry name" value="Thrombospondin type-1 (TSP1) repeat"/>
    <property type="match status" value="1"/>
</dbReference>
<dbReference type="AlphaFoldDB" id="A0A915KBS2"/>
<evidence type="ECO:0000256" key="1">
    <source>
        <dbReference type="SAM" id="SignalP"/>
    </source>
</evidence>
<keyword evidence="1" id="KW-0732">Signal</keyword>